<gene>
    <name evidence="4" type="ORF">S01H1_05539</name>
</gene>
<proteinExistence type="predicted"/>
<dbReference type="GO" id="GO:0004866">
    <property type="term" value="F:endopeptidase inhibitor activity"/>
    <property type="evidence" value="ECO:0007669"/>
    <property type="project" value="InterPro"/>
</dbReference>
<dbReference type="Gene3D" id="2.20.130.20">
    <property type="match status" value="1"/>
</dbReference>
<dbReference type="SMART" id="SM01360">
    <property type="entry name" value="A2M"/>
    <property type="match status" value="1"/>
</dbReference>
<dbReference type="PANTHER" id="PTHR11412">
    <property type="entry name" value="MACROGLOBULIN / COMPLEMENT"/>
    <property type="match status" value="1"/>
</dbReference>
<evidence type="ECO:0000256" key="2">
    <source>
        <dbReference type="ARBA" id="ARBA00022966"/>
    </source>
</evidence>
<dbReference type="Gene3D" id="1.50.10.20">
    <property type="match status" value="1"/>
</dbReference>
<name>X0SEF6_9ZZZZ</name>
<feature type="domain" description="Alpha-2-macroglobulin" evidence="3">
    <location>
        <begin position="32"/>
        <end position="121"/>
    </location>
</feature>
<evidence type="ECO:0000256" key="1">
    <source>
        <dbReference type="ARBA" id="ARBA00022729"/>
    </source>
</evidence>
<dbReference type="EMBL" id="BARS01002883">
    <property type="protein sequence ID" value="GAF74282.1"/>
    <property type="molecule type" value="Genomic_DNA"/>
</dbReference>
<dbReference type="InterPro" id="IPR050473">
    <property type="entry name" value="A2M/Complement_sys"/>
</dbReference>
<dbReference type="PANTHER" id="PTHR11412:SF136">
    <property type="entry name" value="CD109 ANTIGEN"/>
    <property type="match status" value="1"/>
</dbReference>
<evidence type="ECO:0000313" key="4">
    <source>
        <dbReference type="EMBL" id="GAF74282.1"/>
    </source>
</evidence>
<accession>X0SEF6</accession>
<dbReference type="InterPro" id="IPR008930">
    <property type="entry name" value="Terpenoid_cyclase/PrenylTrfase"/>
</dbReference>
<dbReference type="AlphaFoldDB" id="X0SEF6"/>
<keyword evidence="2" id="KW-0882">Thioester bond</keyword>
<reference evidence="4" key="1">
    <citation type="journal article" date="2014" name="Front. Microbiol.">
        <title>High frequency of phylogenetically diverse reductive dehalogenase-homologous genes in deep subseafloor sedimentary metagenomes.</title>
        <authorList>
            <person name="Kawai M."/>
            <person name="Futagami T."/>
            <person name="Toyoda A."/>
            <person name="Takaki Y."/>
            <person name="Nishi S."/>
            <person name="Hori S."/>
            <person name="Arai W."/>
            <person name="Tsubouchi T."/>
            <person name="Morono Y."/>
            <person name="Uchiyama I."/>
            <person name="Ito T."/>
            <person name="Fujiyama A."/>
            <person name="Inagaki F."/>
            <person name="Takami H."/>
        </authorList>
    </citation>
    <scope>NUCLEOTIDE SEQUENCE</scope>
    <source>
        <strain evidence="4">Expedition CK06-06</strain>
    </source>
</reference>
<organism evidence="4">
    <name type="scientific">marine sediment metagenome</name>
    <dbReference type="NCBI Taxonomy" id="412755"/>
    <lineage>
        <taxon>unclassified sequences</taxon>
        <taxon>metagenomes</taxon>
        <taxon>ecological metagenomes</taxon>
    </lineage>
</organism>
<protein>
    <recommendedName>
        <fullName evidence="3">Alpha-2-macroglobulin domain-containing protein</fullName>
    </recommendedName>
</protein>
<dbReference type="Pfam" id="PF00207">
    <property type="entry name" value="A2M"/>
    <property type="match status" value="1"/>
</dbReference>
<dbReference type="InterPro" id="IPR013783">
    <property type="entry name" value="Ig-like_fold"/>
</dbReference>
<keyword evidence="1" id="KW-0732">Signal</keyword>
<evidence type="ECO:0000259" key="3">
    <source>
        <dbReference type="SMART" id="SM01360"/>
    </source>
</evidence>
<sequence>ESKTGELEKAREEKESKKPEAKIVIRTSFPETTLWEPLLITKNGKVKLSVQMPDAITTQKLSILATDKEGFIGLLRKDIKVVQPLFIRAAFPATMILGDNIKVAALVRNLTSNEITGTANLFSDDLKILSNKEITVRIPKNEGAVVEWEISGKECGPNEFTVSVKTANFSDSEQKNIFVLPAGEPKVHLVRGSIKGEGVFNTRFILDRKATYRVVNINVSLPSVFPAIQAWWAFDTRPWYSPWAVAATAIMNASMLEYTRKTDGDTQRIEFLRQKLTKASTQLAAQQFPSGAWGWYFLADATAPHTLPIVGGENLYYTAYVLRALAEIRKANLLVEDKVMLNAIKYILKGRNSQGLWSSKGAYFWEVFNEATDNALSAEIFEVLMLTATVLPPVKEFEKDFTALKNKMINLLKSHPPEPMTVAAAVEGLSYWSEFKNDHSVRELLNQSINYLITLKRRGYWEPHWYHAYGGMVELNARILGLLAEFDLQ</sequence>
<dbReference type="InterPro" id="IPR001599">
    <property type="entry name" value="Macroglobln_a2"/>
</dbReference>
<comment type="caution">
    <text evidence="4">The sequence shown here is derived from an EMBL/GenBank/DDBJ whole genome shotgun (WGS) entry which is preliminary data.</text>
</comment>
<dbReference type="Gene3D" id="2.60.40.10">
    <property type="entry name" value="Immunoglobulins"/>
    <property type="match status" value="1"/>
</dbReference>
<dbReference type="SUPFAM" id="SSF48239">
    <property type="entry name" value="Terpenoid cyclases/Protein prenyltransferases"/>
    <property type="match status" value="1"/>
</dbReference>
<feature type="non-terminal residue" evidence="4">
    <location>
        <position position="1"/>
    </location>
</feature>
<feature type="non-terminal residue" evidence="4">
    <location>
        <position position="489"/>
    </location>
</feature>